<evidence type="ECO:0000256" key="1">
    <source>
        <dbReference type="SAM" id="MobiDB-lite"/>
    </source>
</evidence>
<comment type="caution">
    <text evidence="2">The sequence shown here is derived from an EMBL/GenBank/DDBJ whole genome shotgun (WGS) entry which is preliminary data.</text>
</comment>
<dbReference type="EMBL" id="LAZR01000301">
    <property type="protein sequence ID" value="KKN75942.1"/>
    <property type="molecule type" value="Genomic_DNA"/>
</dbReference>
<protein>
    <submittedName>
        <fullName evidence="2">Uncharacterized protein</fullName>
    </submittedName>
</protein>
<feature type="compositionally biased region" description="Basic residues" evidence="1">
    <location>
        <begin position="81"/>
        <end position="100"/>
    </location>
</feature>
<dbReference type="AlphaFoldDB" id="A0A0F9TM06"/>
<organism evidence="2">
    <name type="scientific">marine sediment metagenome</name>
    <dbReference type="NCBI Taxonomy" id="412755"/>
    <lineage>
        <taxon>unclassified sequences</taxon>
        <taxon>metagenomes</taxon>
        <taxon>ecological metagenomes</taxon>
    </lineage>
</organism>
<name>A0A0F9TM06_9ZZZZ</name>
<proteinExistence type="predicted"/>
<feature type="region of interest" description="Disordered" evidence="1">
    <location>
        <begin position="78"/>
        <end position="100"/>
    </location>
</feature>
<gene>
    <name evidence="2" type="ORF">LCGC14_0374990</name>
</gene>
<evidence type="ECO:0000313" key="2">
    <source>
        <dbReference type="EMBL" id="KKN75942.1"/>
    </source>
</evidence>
<reference evidence="2" key="1">
    <citation type="journal article" date="2015" name="Nature">
        <title>Complex archaea that bridge the gap between prokaryotes and eukaryotes.</title>
        <authorList>
            <person name="Spang A."/>
            <person name="Saw J.H."/>
            <person name="Jorgensen S.L."/>
            <person name="Zaremba-Niedzwiedzka K."/>
            <person name="Martijn J."/>
            <person name="Lind A.E."/>
            <person name="van Eijk R."/>
            <person name="Schleper C."/>
            <person name="Guy L."/>
            <person name="Ettema T.J."/>
        </authorList>
    </citation>
    <scope>NUCLEOTIDE SEQUENCE</scope>
</reference>
<sequence length="100" mass="11404">MSAAPPNWGRPSKWLPPGMLDRAVEIRSIVKHGCMRTYQTSWEDVAIQLHREGFPLVDKATIRRRVLRHQVSHGLAGATVRKYKRTKPAGSVRKARHKRG</sequence>
<accession>A0A0F9TM06</accession>